<protein>
    <submittedName>
        <fullName evidence="2">Capsid protein</fullName>
    </submittedName>
</protein>
<evidence type="ECO:0000313" key="2">
    <source>
        <dbReference type="EMBL" id="QJI53705.1"/>
    </source>
</evidence>
<sequence length="369" mass="40613">MSIVAQRNFANRHGATGLVRAINNRIGMARNRFRQFGGRALSSMRVSSASRQRAGRSFTMNKRRKSKTVGIGVTEQHDARVIYRRKAMPGRKKRTWKKFRGKVLAVSEKDLGTSQVVFNTSHSVTNQTPGQQVVDNFALYSLKSSISYWNDLSNISGFIAGAATTTATGLAVGSSSKVIFKSGVLDLTIRNTSTNNGAAAADARMEVDVYELQVRHTAEETGASYADLLTLFAQNIGQTLPIGGGLTTEIDQSLRGTTPFDFSYVLSRFGVRINSKTKYQISNGDQVTYQVRDPARRSTIFREMVNQDGFNKPGWTRCIYIIGKLAPGLTVGAVGTPGVYQENLTTGVTRKYTFKVENWSEDRTAYLVA</sequence>
<name>A0A6M3YPC2_9VIRU</name>
<feature type="region of interest" description="Disordered" evidence="1">
    <location>
        <begin position="44"/>
        <end position="71"/>
    </location>
</feature>
<organism evidence="2">
    <name type="scientific">Cressdnaviricota sp</name>
    <dbReference type="NCBI Taxonomy" id="2748378"/>
    <lineage>
        <taxon>Viruses</taxon>
        <taxon>Monodnaviria</taxon>
        <taxon>Shotokuvirae</taxon>
        <taxon>Cressdnaviricota</taxon>
    </lineage>
</organism>
<evidence type="ECO:0000256" key="1">
    <source>
        <dbReference type="SAM" id="MobiDB-lite"/>
    </source>
</evidence>
<proteinExistence type="predicted"/>
<reference evidence="2" key="1">
    <citation type="submission" date="2020-01" db="EMBL/GenBank/DDBJ databases">
        <title>Novel CRESS-DNA virus.</title>
        <authorList>
            <person name="Liu Q."/>
            <person name="Shan T."/>
            <person name="Yang S."/>
            <person name="Zhang W."/>
        </authorList>
    </citation>
    <scope>NUCLEOTIDE SEQUENCE</scope>
    <source>
        <strain evidence="2">Hbl169cre2</strain>
    </source>
</reference>
<accession>A0A6M3YPC2</accession>
<dbReference type="EMBL" id="MN928933">
    <property type="protein sequence ID" value="QJI53705.1"/>
    <property type="molecule type" value="Genomic_DNA"/>
</dbReference>